<sequence>MSELKIGFIGVGGVAQPHLNNLSAMDGVKVSAVCDSFADRAKEVGEKFSASVYTDYKKMLETEKLDGVYVCLIPGVHGTTELEIAQKGVPFYIEKPVHLELDACQRVLEQLEKSPVINSVGYHWRYGRGSQAVKKFLEGQQISVVQGYWDGGFVGAPWWRQQKLSGGQLVEQATHIVDLARFLAGEVKSVYSNAATGAMSEIENYDITDASITNLNFKSGAIGFVSTNCIAEEVEGGSKVDLIVKGRGFNAFTNSDEGQWNSKTGGKGEEKGGQPWADQLGNGDRAFIAAIRSGDQNQIVSDYRSGAQTLAVTLAATQSMKSGEVVSVRRFV</sequence>
<dbReference type="SUPFAM" id="SSF55347">
    <property type="entry name" value="Glyceraldehyde-3-phosphate dehydrogenase-like, C-terminal domain"/>
    <property type="match status" value="1"/>
</dbReference>
<reference evidence="4 5" key="1">
    <citation type="journal article" date="2018" name="Syst. Appl. Microbiol.">
        <title>Abditibacterium utsteinense sp. nov., the first cultivated member of candidate phylum FBP, isolated from ice-free Antarctic soil samples.</title>
        <authorList>
            <person name="Tahon G."/>
            <person name="Tytgat B."/>
            <person name="Lebbe L."/>
            <person name="Carlier A."/>
            <person name="Willems A."/>
        </authorList>
    </citation>
    <scope>NUCLEOTIDE SEQUENCE [LARGE SCALE GENOMIC DNA]</scope>
    <source>
        <strain evidence="4 5">LMG 29911</strain>
    </source>
</reference>
<dbReference type="RefSeq" id="WP_105483417.1">
    <property type="nucleotide sequence ID" value="NZ_NIGF01000006.1"/>
</dbReference>
<dbReference type="Proteomes" id="UP000237684">
    <property type="component" value="Unassembled WGS sequence"/>
</dbReference>
<dbReference type="Gene3D" id="3.40.50.720">
    <property type="entry name" value="NAD(P)-binding Rossmann-like Domain"/>
    <property type="match status" value="1"/>
</dbReference>
<dbReference type="Pfam" id="PF22725">
    <property type="entry name" value="GFO_IDH_MocA_C3"/>
    <property type="match status" value="1"/>
</dbReference>
<dbReference type="InterPro" id="IPR055170">
    <property type="entry name" value="GFO_IDH_MocA-like_dom"/>
</dbReference>
<dbReference type="InterPro" id="IPR036291">
    <property type="entry name" value="NAD(P)-bd_dom_sf"/>
</dbReference>
<feature type="domain" description="Gfo/Idh/MocA-like oxidoreductase N-terminal" evidence="2">
    <location>
        <begin position="4"/>
        <end position="122"/>
    </location>
</feature>
<dbReference type="InParanoid" id="A0A2S8STZ5"/>
<dbReference type="EMBL" id="NIGF01000006">
    <property type="protein sequence ID" value="PQV64282.1"/>
    <property type="molecule type" value="Genomic_DNA"/>
</dbReference>
<gene>
    <name evidence="4" type="ORF">B1R32_106128</name>
</gene>
<accession>A0A2S8STZ5</accession>
<dbReference type="Gene3D" id="3.30.360.10">
    <property type="entry name" value="Dihydrodipicolinate Reductase, domain 2"/>
    <property type="match status" value="1"/>
</dbReference>
<keyword evidence="5" id="KW-1185">Reference proteome</keyword>
<dbReference type="SUPFAM" id="SSF51735">
    <property type="entry name" value="NAD(P)-binding Rossmann-fold domains"/>
    <property type="match status" value="1"/>
</dbReference>
<comment type="caution">
    <text evidence="4">The sequence shown here is derived from an EMBL/GenBank/DDBJ whole genome shotgun (WGS) entry which is preliminary data.</text>
</comment>
<evidence type="ECO:0000259" key="3">
    <source>
        <dbReference type="Pfam" id="PF22725"/>
    </source>
</evidence>
<name>A0A2S8STZ5_9BACT</name>
<dbReference type="Pfam" id="PF01408">
    <property type="entry name" value="GFO_IDH_MocA"/>
    <property type="match status" value="1"/>
</dbReference>
<proteinExistence type="predicted"/>
<evidence type="ECO:0000313" key="4">
    <source>
        <dbReference type="EMBL" id="PQV64282.1"/>
    </source>
</evidence>
<evidence type="ECO:0000313" key="5">
    <source>
        <dbReference type="Proteomes" id="UP000237684"/>
    </source>
</evidence>
<dbReference type="PANTHER" id="PTHR43249:SF1">
    <property type="entry name" value="D-GLUCOSIDE 3-DEHYDROGENASE"/>
    <property type="match status" value="1"/>
</dbReference>
<dbReference type="OrthoDB" id="9815825at2"/>
<dbReference type="AlphaFoldDB" id="A0A2S8STZ5"/>
<evidence type="ECO:0000256" key="1">
    <source>
        <dbReference type="SAM" id="MobiDB-lite"/>
    </source>
</evidence>
<organism evidence="4 5">
    <name type="scientific">Abditibacterium utsteinense</name>
    <dbReference type="NCBI Taxonomy" id="1960156"/>
    <lineage>
        <taxon>Bacteria</taxon>
        <taxon>Pseudomonadati</taxon>
        <taxon>Abditibacteriota</taxon>
        <taxon>Abditibacteriia</taxon>
        <taxon>Abditibacteriales</taxon>
        <taxon>Abditibacteriaceae</taxon>
        <taxon>Abditibacterium</taxon>
    </lineage>
</organism>
<protein>
    <submittedName>
        <fullName evidence="4">Putative dehydrogenase</fullName>
    </submittedName>
</protein>
<feature type="compositionally biased region" description="Polar residues" evidence="1">
    <location>
        <begin position="255"/>
        <end position="264"/>
    </location>
</feature>
<dbReference type="InterPro" id="IPR000683">
    <property type="entry name" value="Gfo/Idh/MocA-like_OxRdtase_N"/>
</dbReference>
<dbReference type="InterPro" id="IPR052515">
    <property type="entry name" value="Gfo/Idh/MocA_Oxidoreductase"/>
</dbReference>
<feature type="domain" description="GFO/IDH/MocA-like oxidoreductase" evidence="3">
    <location>
        <begin position="146"/>
        <end position="233"/>
    </location>
</feature>
<dbReference type="GO" id="GO:0000166">
    <property type="term" value="F:nucleotide binding"/>
    <property type="evidence" value="ECO:0007669"/>
    <property type="project" value="InterPro"/>
</dbReference>
<dbReference type="PANTHER" id="PTHR43249">
    <property type="entry name" value="UDP-N-ACETYL-2-AMINO-2-DEOXY-D-GLUCURONATE OXIDASE"/>
    <property type="match status" value="1"/>
</dbReference>
<evidence type="ECO:0000259" key="2">
    <source>
        <dbReference type="Pfam" id="PF01408"/>
    </source>
</evidence>
<feature type="region of interest" description="Disordered" evidence="1">
    <location>
        <begin position="255"/>
        <end position="275"/>
    </location>
</feature>